<name>A0A1E5HEN4_9ENTE</name>
<dbReference type="PANTHER" id="PTHR14226">
    <property type="entry name" value="NEUROPATHY TARGET ESTERASE/SWISS CHEESE D.MELANOGASTER"/>
    <property type="match status" value="1"/>
</dbReference>
<dbReference type="STRING" id="1131292.BCR24_11625"/>
<keyword evidence="1 4" id="KW-0378">Hydrolase</keyword>
<dbReference type="Proteomes" id="UP000094469">
    <property type="component" value="Unassembled WGS sequence"/>
</dbReference>
<keyword evidence="2 4" id="KW-0442">Lipid degradation</keyword>
<evidence type="ECO:0000256" key="2">
    <source>
        <dbReference type="ARBA" id="ARBA00022963"/>
    </source>
</evidence>
<feature type="short sequence motif" description="GXGXXG" evidence="4">
    <location>
        <begin position="144"/>
        <end position="149"/>
    </location>
</feature>
<dbReference type="AlphaFoldDB" id="A0A1E5HEN4"/>
<dbReference type="RefSeq" id="WP_069639150.1">
    <property type="nucleotide sequence ID" value="NZ_JAFBEZ010000001.1"/>
</dbReference>
<reference evidence="7" key="1">
    <citation type="submission" date="2016-09" db="EMBL/GenBank/DDBJ databases">
        <authorList>
            <person name="Gulvik C.A."/>
        </authorList>
    </citation>
    <scope>NUCLEOTIDE SEQUENCE [LARGE SCALE GENOMIC DNA]</scope>
    <source>
        <strain evidence="7">LMG 26676</strain>
    </source>
</reference>
<organism evidence="6 7">
    <name type="scientific">Enterococcus ureilyticus</name>
    <dbReference type="NCBI Taxonomy" id="1131292"/>
    <lineage>
        <taxon>Bacteria</taxon>
        <taxon>Bacillati</taxon>
        <taxon>Bacillota</taxon>
        <taxon>Bacilli</taxon>
        <taxon>Lactobacillales</taxon>
        <taxon>Enterococcaceae</taxon>
        <taxon>Enterococcus</taxon>
    </lineage>
</organism>
<evidence type="ECO:0000313" key="6">
    <source>
        <dbReference type="EMBL" id="OEG23412.1"/>
    </source>
</evidence>
<evidence type="ECO:0000313" key="7">
    <source>
        <dbReference type="Proteomes" id="UP000094469"/>
    </source>
</evidence>
<dbReference type="CDD" id="cd07209">
    <property type="entry name" value="Pat_hypo_Ecoli_Z1214_like"/>
    <property type="match status" value="1"/>
</dbReference>
<dbReference type="OrthoDB" id="9770965at2"/>
<comment type="caution">
    <text evidence="6">The sequence shown here is derived from an EMBL/GenBank/DDBJ whole genome shotgun (WGS) entry which is preliminary data.</text>
</comment>
<dbReference type="Gene3D" id="3.40.1090.10">
    <property type="entry name" value="Cytosolic phospholipase A2 catalytic domain"/>
    <property type="match status" value="2"/>
</dbReference>
<proteinExistence type="predicted"/>
<protein>
    <recommendedName>
        <fullName evidence="5">PNPLA domain-containing protein</fullName>
    </recommendedName>
</protein>
<dbReference type="PROSITE" id="PS51635">
    <property type="entry name" value="PNPLA"/>
    <property type="match status" value="1"/>
</dbReference>
<feature type="short sequence motif" description="GXSXG" evidence="4">
    <location>
        <begin position="171"/>
        <end position="175"/>
    </location>
</feature>
<accession>A0A1E5HEN4</accession>
<evidence type="ECO:0000256" key="3">
    <source>
        <dbReference type="ARBA" id="ARBA00023098"/>
    </source>
</evidence>
<evidence type="ECO:0000256" key="1">
    <source>
        <dbReference type="ARBA" id="ARBA00022801"/>
    </source>
</evidence>
<evidence type="ECO:0000256" key="4">
    <source>
        <dbReference type="PROSITE-ProRule" id="PRU01161"/>
    </source>
</evidence>
<feature type="active site" description="Proton acceptor" evidence="4">
    <location>
        <position position="311"/>
    </location>
</feature>
<dbReference type="InterPro" id="IPR002641">
    <property type="entry name" value="PNPLA_dom"/>
</dbReference>
<sequence>MRSEQMVASEWPNFAERVTRSIQLLPFYETHTLARQVFSKKVRENSGTGYVIYKGKTPYLFMTVEAGRVTNLLMQENLKNSWTAIFLAIERLFKQTFQPKITFLFPQSLTLHLQEVFLNYGYVVESNRVVVKELQYHTSLILGGGGARGAYQIGVWQALKELEIPIKIITGTSVGALNGALILQDDFEAAKNMWEKIETNQILSFPTPDVTSDTLGGMMSQIGLFTLSAIQSKGVSTKPLQKLIHDTFSKERIQQVTTDFYLVTTELPTMQEKNIHFNDCHSDQWQRWLLASASFFPAMAATKIADNYYIDGGYRNNIPVDIALRKGATECIIVDVKGPGITKPVKIPATTSCLTLQTPWSMGAVLLFDGVRSTQNIQLGYLETIKAIRRNYFGHWYTVDETIARLENFQQDFFTFIKETYQIKLWTSLEQQDKICKKLRKVYKDRVYTENLGLVLVELLAKSQEISASKLYTIQELAEMLQKTGQMKTDFIESRGMISVQEWLLRYYEDYFLLSDKQQLSLMNNLLNADEKEKTQRVIFLLDKLPAQVLQILMKEFILKGADEE</sequence>
<keyword evidence="3 4" id="KW-0443">Lipid metabolism</keyword>
<keyword evidence="7" id="KW-1185">Reference proteome</keyword>
<feature type="active site" description="Nucleophile" evidence="4">
    <location>
        <position position="173"/>
    </location>
</feature>
<dbReference type="InterPro" id="IPR016035">
    <property type="entry name" value="Acyl_Trfase/lysoPLipase"/>
</dbReference>
<dbReference type="GO" id="GO:0016787">
    <property type="term" value="F:hydrolase activity"/>
    <property type="evidence" value="ECO:0007669"/>
    <property type="project" value="UniProtKB-UniRule"/>
</dbReference>
<dbReference type="PANTHER" id="PTHR14226:SF29">
    <property type="entry name" value="NEUROPATHY TARGET ESTERASE SWS"/>
    <property type="match status" value="1"/>
</dbReference>
<dbReference type="GO" id="GO:0016042">
    <property type="term" value="P:lipid catabolic process"/>
    <property type="evidence" value="ECO:0007669"/>
    <property type="project" value="UniProtKB-UniRule"/>
</dbReference>
<dbReference type="EMBL" id="MIKC01000004">
    <property type="protein sequence ID" value="OEG23412.1"/>
    <property type="molecule type" value="Genomic_DNA"/>
</dbReference>
<evidence type="ECO:0000259" key="5">
    <source>
        <dbReference type="PROSITE" id="PS51635"/>
    </source>
</evidence>
<dbReference type="SUPFAM" id="SSF52151">
    <property type="entry name" value="FabD/lysophospholipase-like"/>
    <property type="match status" value="1"/>
</dbReference>
<gene>
    <name evidence="6" type="ORF">BCR24_11625</name>
</gene>
<dbReference type="InterPro" id="IPR050301">
    <property type="entry name" value="NTE"/>
</dbReference>
<dbReference type="Pfam" id="PF01734">
    <property type="entry name" value="Patatin"/>
    <property type="match status" value="1"/>
</dbReference>
<feature type="domain" description="PNPLA" evidence="5">
    <location>
        <begin position="140"/>
        <end position="324"/>
    </location>
</feature>
<feature type="short sequence motif" description="DGA/G" evidence="4">
    <location>
        <begin position="311"/>
        <end position="313"/>
    </location>
</feature>